<dbReference type="PROSITE" id="PS50280">
    <property type="entry name" value="SET"/>
    <property type="match status" value="1"/>
</dbReference>
<sequence length="589" mass="66433">MDNADIAAFVQWFQSSGGFIDTKVMGIADFPRSGRGAIALCDIPEGYTIFTLPRAITLSTRTSPLPALFGFDAWRAHRLHKGWVGLILCMMWEDAWTHELDVMDRDRQSQDNIQTKWGPYMRTLPTTFDTPMFWSAKELEELRGTSVVDKIGREDAERAYSEQLVPAVKTAPNLFPPSHHGKWYTLDAYHRAGSRILSRSFTVHRWKDDDETEEDKDRDGVAEESGASEVEDPHLNTSTESSTHVDDTHSPSSLLDDTNEELNSDSEDDEDDPSDVAMVPMADLLNARWGSENAKLFYEPFVLRMVTTKKVKQGEQIFNTYGDPPNSDLLRRYGHVDLVRIHSPSRDSTPDRLEDVEMEDCDTNIETILRLGNPSDVVEVRADLIVHVVQRSNFSSKMKDVHTRIEWWLGEGEDDTFVLSLPGPSSASSAILPPALISLIRLIIMPEGDFKSARSKGKLPKGHLKKGDAKDSKQVLEILDEVLNQCEGMYIGGSVKDDERLLSLPETLAQRKRHAVIARLGEKRILRDVRQRIRTMLAELSVTSRTEFGDEKDNTRRDNVGEDGGKVGSSRKRVVNGREGGSRWKRARK</sequence>
<evidence type="ECO:0000259" key="5">
    <source>
        <dbReference type="PROSITE" id="PS50280"/>
    </source>
</evidence>
<dbReference type="SUPFAM" id="SSF81822">
    <property type="entry name" value="RuBisCo LSMT C-terminal, substrate-binding domain"/>
    <property type="match status" value="1"/>
</dbReference>
<comment type="caution">
    <text evidence="6">The sequence shown here is derived from an EMBL/GenBank/DDBJ whole genome shotgun (WGS) entry which is preliminary data.</text>
</comment>
<name>A0AAD4GI53_BOLED</name>
<evidence type="ECO:0000256" key="3">
    <source>
        <dbReference type="ARBA" id="ARBA00022691"/>
    </source>
</evidence>
<dbReference type="InterPro" id="IPR050600">
    <property type="entry name" value="SETD3_SETD6_MTase"/>
</dbReference>
<dbReference type="SUPFAM" id="SSF82199">
    <property type="entry name" value="SET domain"/>
    <property type="match status" value="1"/>
</dbReference>
<evidence type="ECO:0000313" key="6">
    <source>
        <dbReference type="EMBL" id="KAF8445078.1"/>
    </source>
</evidence>
<dbReference type="Gene3D" id="3.90.1420.10">
    <property type="entry name" value="Rubisco LSMT, substrate-binding domain"/>
    <property type="match status" value="1"/>
</dbReference>
<evidence type="ECO:0000313" key="7">
    <source>
        <dbReference type="Proteomes" id="UP001194468"/>
    </source>
</evidence>
<evidence type="ECO:0000256" key="2">
    <source>
        <dbReference type="ARBA" id="ARBA00022679"/>
    </source>
</evidence>
<feature type="compositionally biased region" description="Acidic residues" evidence="4">
    <location>
        <begin position="257"/>
        <end position="274"/>
    </location>
</feature>
<protein>
    <recommendedName>
        <fullName evidence="5">SET domain-containing protein</fullName>
    </recommendedName>
</protein>
<dbReference type="InterPro" id="IPR036464">
    <property type="entry name" value="Rubisco_LSMT_subst-bd_sf"/>
</dbReference>
<dbReference type="Gene3D" id="3.90.1410.10">
    <property type="entry name" value="set domain protein methyltransferase, domain 1"/>
    <property type="match status" value="2"/>
</dbReference>
<organism evidence="6 7">
    <name type="scientific">Boletus edulis BED1</name>
    <dbReference type="NCBI Taxonomy" id="1328754"/>
    <lineage>
        <taxon>Eukaryota</taxon>
        <taxon>Fungi</taxon>
        <taxon>Dikarya</taxon>
        <taxon>Basidiomycota</taxon>
        <taxon>Agaricomycotina</taxon>
        <taxon>Agaricomycetes</taxon>
        <taxon>Agaricomycetidae</taxon>
        <taxon>Boletales</taxon>
        <taxon>Boletineae</taxon>
        <taxon>Boletaceae</taxon>
        <taxon>Boletoideae</taxon>
        <taxon>Boletus</taxon>
    </lineage>
</organism>
<proteinExistence type="predicted"/>
<keyword evidence="7" id="KW-1185">Reference proteome</keyword>
<feature type="region of interest" description="Disordered" evidence="4">
    <location>
        <begin position="207"/>
        <end position="276"/>
    </location>
</feature>
<feature type="region of interest" description="Disordered" evidence="4">
    <location>
        <begin position="545"/>
        <end position="589"/>
    </location>
</feature>
<reference evidence="6" key="2">
    <citation type="journal article" date="2020" name="Nat. Commun.">
        <title>Large-scale genome sequencing of mycorrhizal fungi provides insights into the early evolution of symbiotic traits.</title>
        <authorList>
            <person name="Miyauchi S."/>
            <person name="Kiss E."/>
            <person name="Kuo A."/>
            <person name="Drula E."/>
            <person name="Kohler A."/>
            <person name="Sanchez-Garcia M."/>
            <person name="Morin E."/>
            <person name="Andreopoulos B."/>
            <person name="Barry K.W."/>
            <person name="Bonito G."/>
            <person name="Buee M."/>
            <person name="Carver A."/>
            <person name="Chen C."/>
            <person name="Cichocki N."/>
            <person name="Clum A."/>
            <person name="Culley D."/>
            <person name="Crous P.W."/>
            <person name="Fauchery L."/>
            <person name="Girlanda M."/>
            <person name="Hayes R.D."/>
            <person name="Keri Z."/>
            <person name="LaButti K."/>
            <person name="Lipzen A."/>
            <person name="Lombard V."/>
            <person name="Magnuson J."/>
            <person name="Maillard F."/>
            <person name="Murat C."/>
            <person name="Nolan M."/>
            <person name="Ohm R.A."/>
            <person name="Pangilinan J."/>
            <person name="Pereira M.F."/>
            <person name="Perotto S."/>
            <person name="Peter M."/>
            <person name="Pfister S."/>
            <person name="Riley R."/>
            <person name="Sitrit Y."/>
            <person name="Stielow J.B."/>
            <person name="Szollosi G."/>
            <person name="Zifcakova L."/>
            <person name="Stursova M."/>
            <person name="Spatafora J.W."/>
            <person name="Tedersoo L."/>
            <person name="Vaario L.M."/>
            <person name="Yamada A."/>
            <person name="Yan M."/>
            <person name="Wang P."/>
            <person name="Xu J."/>
            <person name="Bruns T."/>
            <person name="Baldrian P."/>
            <person name="Vilgalys R."/>
            <person name="Dunand C."/>
            <person name="Henrissat B."/>
            <person name="Grigoriev I.V."/>
            <person name="Hibbett D."/>
            <person name="Nagy L.G."/>
            <person name="Martin F.M."/>
        </authorList>
    </citation>
    <scope>NUCLEOTIDE SEQUENCE</scope>
    <source>
        <strain evidence="6">BED1</strain>
    </source>
</reference>
<dbReference type="PANTHER" id="PTHR13271">
    <property type="entry name" value="UNCHARACTERIZED PUTATIVE METHYLTRANSFERASE"/>
    <property type="match status" value="1"/>
</dbReference>
<dbReference type="AlphaFoldDB" id="A0AAD4GI53"/>
<keyword evidence="2" id="KW-0808">Transferase</keyword>
<evidence type="ECO:0000256" key="4">
    <source>
        <dbReference type="SAM" id="MobiDB-lite"/>
    </source>
</evidence>
<reference evidence="6" key="1">
    <citation type="submission" date="2019-10" db="EMBL/GenBank/DDBJ databases">
        <authorList>
            <consortium name="DOE Joint Genome Institute"/>
            <person name="Kuo A."/>
            <person name="Miyauchi S."/>
            <person name="Kiss E."/>
            <person name="Drula E."/>
            <person name="Kohler A."/>
            <person name="Sanchez-Garcia M."/>
            <person name="Andreopoulos B."/>
            <person name="Barry K.W."/>
            <person name="Bonito G."/>
            <person name="Buee M."/>
            <person name="Carver A."/>
            <person name="Chen C."/>
            <person name="Cichocki N."/>
            <person name="Clum A."/>
            <person name="Culley D."/>
            <person name="Crous P.W."/>
            <person name="Fauchery L."/>
            <person name="Girlanda M."/>
            <person name="Hayes R."/>
            <person name="Keri Z."/>
            <person name="LaButti K."/>
            <person name="Lipzen A."/>
            <person name="Lombard V."/>
            <person name="Magnuson J."/>
            <person name="Maillard F."/>
            <person name="Morin E."/>
            <person name="Murat C."/>
            <person name="Nolan M."/>
            <person name="Ohm R."/>
            <person name="Pangilinan J."/>
            <person name="Pereira M."/>
            <person name="Perotto S."/>
            <person name="Peter M."/>
            <person name="Riley R."/>
            <person name="Sitrit Y."/>
            <person name="Stielow B."/>
            <person name="Szollosi G."/>
            <person name="Zifcakova L."/>
            <person name="Stursova M."/>
            <person name="Spatafora J.W."/>
            <person name="Tedersoo L."/>
            <person name="Vaario L.-M."/>
            <person name="Yamada A."/>
            <person name="Yan M."/>
            <person name="Wang P."/>
            <person name="Xu J."/>
            <person name="Bruns T."/>
            <person name="Baldrian P."/>
            <person name="Vilgalys R."/>
            <person name="Henrissat B."/>
            <person name="Grigoriev I.V."/>
            <person name="Hibbett D."/>
            <person name="Nagy L.G."/>
            <person name="Martin F.M."/>
        </authorList>
    </citation>
    <scope>NUCLEOTIDE SEQUENCE</scope>
    <source>
        <strain evidence="6">BED1</strain>
    </source>
</reference>
<dbReference type="InterPro" id="IPR015353">
    <property type="entry name" value="Rubisco_LSMT_subst-bd"/>
</dbReference>
<dbReference type="EMBL" id="WHUW01000006">
    <property type="protein sequence ID" value="KAF8445078.1"/>
    <property type="molecule type" value="Genomic_DNA"/>
</dbReference>
<dbReference type="InterPro" id="IPR001214">
    <property type="entry name" value="SET_dom"/>
</dbReference>
<feature type="compositionally biased region" description="Basic and acidic residues" evidence="4">
    <location>
        <begin position="547"/>
        <end position="565"/>
    </location>
</feature>
<dbReference type="InterPro" id="IPR046341">
    <property type="entry name" value="SET_dom_sf"/>
</dbReference>
<accession>A0AAD4GI53</accession>
<dbReference type="GO" id="GO:0032259">
    <property type="term" value="P:methylation"/>
    <property type="evidence" value="ECO:0007669"/>
    <property type="project" value="UniProtKB-KW"/>
</dbReference>
<keyword evidence="3" id="KW-0949">S-adenosyl-L-methionine</keyword>
<dbReference type="Pfam" id="PF09273">
    <property type="entry name" value="Rubis-subs-bind"/>
    <property type="match status" value="1"/>
</dbReference>
<dbReference type="GO" id="GO:0016279">
    <property type="term" value="F:protein-lysine N-methyltransferase activity"/>
    <property type="evidence" value="ECO:0007669"/>
    <property type="project" value="UniProtKB-ARBA"/>
</dbReference>
<feature type="domain" description="SET" evidence="5">
    <location>
        <begin position="23"/>
        <end position="322"/>
    </location>
</feature>
<evidence type="ECO:0000256" key="1">
    <source>
        <dbReference type="ARBA" id="ARBA00022603"/>
    </source>
</evidence>
<dbReference type="Proteomes" id="UP001194468">
    <property type="component" value="Unassembled WGS sequence"/>
</dbReference>
<gene>
    <name evidence="6" type="ORF">L210DRAFT_3531905</name>
</gene>
<keyword evidence="1" id="KW-0489">Methyltransferase</keyword>